<accession>M1Z9U6</accession>
<keyword evidence="3" id="KW-1185">Reference proteome</keyword>
<gene>
    <name evidence="2" type="ORF">CUESP1_1435</name>
</gene>
<reference evidence="2 3" key="1">
    <citation type="submission" date="2016-11" db="EMBL/GenBank/DDBJ databases">
        <authorList>
            <person name="Manzoor S."/>
        </authorList>
    </citation>
    <scope>NUCLEOTIDE SEQUENCE [LARGE SCALE GENOMIC DNA]</scope>
    <source>
        <strain evidence="2">Clostridium ultunense strain Esp</strain>
    </source>
</reference>
<dbReference type="EMBL" id="LT669839">
    <property type="protein sequence ID" value="SHD76803.1"/>
    <property type="molecule type" value="Genomic_DNA"/>
</dbReference>
<dbReference type="HOGENOM" id="CLU_2057377_0_0_9"/>
<evidence type="ECO:0000313" key="2">
    <source>
        <dbReference type="EMBL" id="SHD76803.1"/>
    </source>
</evidence>
<evidence type="ECO:0000313" key="3">
    <source>
        <dbReference type="Proteomes" id="UP000245423"/>
    </source>
</evidence>
<dbReference type="RefSeq" id="WP_005584877.1">
    <property type="nucleotide sequence ID" value="NZ_LT669839.1"/>
</dbReference>
<organism evidence="2 3">
    <name type="scientific">[Clostridium] ultunense Esp</name>
    <dbReference type="NCBI Taxonomy" id="1288971"/>
    <lineage>
        <taxon>Bacteria</taxon>
        <taxon>Bacillati</taxon>
        <taxon>Bacillota</taxon>
        <taxon>Tissierellia</taxon>
        <taxon>Tissierellales</taxon>
        <taxon>Tepidimicrobiaceae</taxon>
        <taxon>Schnuerera</taxon>
    </lineage>
</organism>
<protein>
    <recommendedName>
        <fullName evidence="4">ABC transporter Uup C-terminal domain-containing protein</fullName>
    </recommendedName>
</protein>
<name>M1Z9U6_9FIRM</name>
<evidence type="ECO:0000256" key="1">
    <source>
        <dbReference type="SAM" id="Coils"/>
    </source>
</evidence>
<dbReference type="AlphaFoldDB" id="M1Z9U6"/>
<sequence>MVELSQGKLIPYLGNYGYFREKKLSQKKKDEFNKVDKTSNKVVNDSKDNSKSIINKSNSKRIKELEARIEEYENLIARKGIEINMNATDYIKLNDLYNEKVELENQRDKLLEEWIMLYE</sequence>
<dbReference type="Proteomes" id="UP000245423">
    <property type="component" value="Chromosome 1"/>
</dbReference>
<proteinExistence type="predicted"/>
<feature type="coiled-coil region" evidence="1">
    <location>
        <begin position="55"/>
        <end position="113"/>
    </location>
</feature>
<evidence type="ECO:0008006" key="4">
    <source>
        <dbReference type="Google" id="ProtNLM"/>
    </source>
</evidence>
<keyword evidence="1" id="KW-0175">Coiled coil</keyword>